<dbReference type="AlphaFoldDB" id="A0ABC8S547"/>
<dbReference type="InterPro" id="IPR032675">
    <property type="entry name" value="LRR_dom_sf"/>
</dbReference>
<keyword evidence="2" id="KW-1185">Reference proteome</keyword>
<comment type="caution">
    <text evidence="1">The sequence shown here is derived from an EMBL/GenBank/DDBJ whole genome shotgun (WGS) entry which is preliminary data.</text>
</comment>
<sequence length="521" mass="56311">MKLYIDCCKDLEEPPNFKLIKKLYNLELSEDEVIVSDCDLQDLSATPLLNALNAHKTVAALNISHNLLGNGTMEKLQQLFTSVGQTYGGLLLDLHCNHFGPTALFQICECPVLFARLEVLNISGNRLTDACASYLSTILQNCKALYSLNIEHCSITSRTIQKVADSLDSGSVLTQMCLGYNHPISGSSLMNLLAKLANLKRFSELNLDGLKLSKSVIDSLCKLSKTSCLSGLMLGGTSIGTDGALQLIESLSSGAPELVKLDLSTCGLVSQCIVRLNTEVSLISSIMELNLGGNPIMQEGGNALASLLINPHCCLKVLVLRKCQLGLLGVLRILQALADNCFLEELNLAENGCLDNDSTSLYSLITTKESPNSLQTNLNFFGSSLKASAPVEDQAAELVLCTAKTDCNHLEVADSEDKPIRVDPAVSGFDGSCMSSSQKNPSNLECQYIQELSTSITMAKQLQLLDLSNNGFSEKVVEMLYTAWSSSSRAALAQRHVGKHTIHFSVQGNKCCSVKPCCRRI</sequence>
<dbReference type="SMART" id="SM00368">
    <property type="entry name" value="LRR_RI"/>
    <property type="match status" value="7"/>
</dbReference>
<dbReference type="FunFam" id="3.80.10.10:FF:000500">
    <property type="entry name" value="Protein TONSOKU"/>
    <property type="match status" value="1"/>
</dbReference>
<dbReference type="InterPro" id="IPR001611">
    <property type="entry name" value="Leu-rich_rpt"/>
</dbReference>
<proteinExistence type="predicted"/>
<dbReference type="Proteomes" id="UP001642360">
    <property type="component" value="Unassembled WGS sequence"/>
</dbReference>
<evidence type="ECO:0000313" key="1">
    <source>
        <dbReference type="EMBL" id="CAK9152341.1"/>
    </source>
</evidence>
<dbReference type="PANTHER" id="PTHR47684:SF1">
    <property type="entry name" value="PROTEIN TONSOKU"/>
    <property type="match status" value="1"/>
</dbReference>
<dbReference type="PANTHER" id="PTHR47684">
    <property type="entry name" value="PROTEIN TONSOKU"/>
    <property type="match status" value="1"/>
</dbReference>
<accession>A0ABC8S547</accession>
<dbReference type="EMBL" id="CAUOFW020002266">
    <property type="protein sequence ID" value="CAK9152341.1"/>
    <property type="molecule type" value="Genomic_DNA"/>
</dbReference>
<dbReference type="InterPro" id="IPR044227">
    <property type="entry name" value="TONSOKU"/>
</dbReference>
<evidence type="ECO:0000313" key="2">
    <source>
        <dbReference type="Proteomes" id="UP001642360"/>
    </source>
</evidence>
<dbReference type="SUPFAM" id="SSF52047">
    <property type="entry name" value="RNI-like"/>
    <property type="match status" value="1"/>
</dbReference>
<dbReference type="Pfam" id="PF00560">
    <property type="entry name" value="LRR_1"/>
    <property type="match status" value="1"/>
</dbReference>
<gene>
    <name evidence="1" type="ORF">ILEXP_LOCUS20560</name>
</gene>
<reference evidence="1 2" key="1">
    <citation type="submission" date="2024-02" db="EMBL/GenBank/DDBJ databases">
        <authorList>
            <person name="Vignale AGUSTIN F."/>
            <person name="Sosa J E."/>
            <person name="Modenutti C."/>
        </authorList>
    </citation>
    <scope>NUCLEOTIDE SEQUENCE [LARGE SCALE GENOMIC DNA]</scope>
</reference>
<name>A0ABC8S547_9AQUA</name>
<protein>
    <recommendedName>
        <fullName evidence="3">Protein TONSOKU</fullName>
    </recommendedName>
</protein>
<dbReference type="Gene3D" id="3.80.10.10">
    <property type="entry name" value="Ribonuclease Inhibitor"/>
    <property type="match status" value="1"/>
</dbReference>
<evidence type="ECO:0008006" key="3">
    <source>
        <dbReference type="Google" id="ProtNLM"/>
    </source>
</evidence>
<organism evidence="1 2">
    <name type="scientific">Ilex paraguariensis</name>
    <name type="common">yerba mate</name>
    <dbReference type="NCBI Taxonomy" id="185542"/>
    <lineage>
        <taxon>Eukaryota</taxon>
        <taxon>Viridiplantae</taxon>
        <taxon>Streptophyta</taxon>
        <taxon>Embryophyta</taxon>
        <taxon>Tracheophyta</taxon>
        <taxon>Spermatophyta</taxon>
        <taxon>Magnoliopsida</taxon>
        <taxon>eudicotyledons</taxon>
        <taxon>Gunneridae</taxon>
        <taxon>Pentapetalae</taxon>
        <taxon>asterids</taxon>
        <taxon>campanulids</taxon>
        <taxon>Aquifoliales</taxon>
        <taxon>Aquifoliaceae</taxon>
        <taxon>Ilex</taxon>
    </lineage>
</organism>